<dbReference type="AlphaFoldDB" id="A0AAD4BZB0"/>
<feature type="region of interest" description="Disordered" evidence="1">
    <location>
        <begin position="187"/>
        <end position="279"/>
    </location>
</feature>
<dbReference type="Pfam" id="PF03909">
    <property type="entry name" value="BSD"/>
    <property type="match status" value="1"/>
</dbReference>
<keyword evidence="4" id="KW-1185">Reference proteome</keyword>
<dbReference type="InterPro" id="IPR051494">
    <property type="entry name" value="BSD_domain-containing"/>
</dbReference>
<feature type="compositionally biased region" description="Acidic residues" evidence="1">
    <location>
        <begin position="263"/>
        <end position="279"/>
    </location>
</feature>
<comment type="caution">
    <text evidence="3">The sequence shown here is derived from an EMBL/GenBank/DDBJ whole genome shotgun (WGS) entry which is preliminary data.</text>
</comment>
<feature type="domain" description="BSD" evidence="2">
    <location>
        <begin position="141"/>
        <end position="170"/>
    </location>
</feature>
<feature type="compositionally biased region" description="Polar residues" evidence="1">
    <location>
        <begin position="205"/>
        <end position="243"/>
    </location>
</feature>
<dbReference type="Gene3D" id="1.10.3970.10">
    <property type="entry name" value="BSD domain"/>
    <property type="match status" value="1"/>
</dbReference>
<dbReference type="GO" id="GO:0005737">
    <property type="term" value="C:cytoplasm"/>
    <property type="evidence" value="ECO:0007669"/>
    <property type="project" value="TreeGrafter"/>
</dbReference>
<reference evidence="3" key="1">
    <citation type="submission" date="2019-10" db="EMBL/GenBank/DDBJ databases">
        <authorList>
            <consortium name="DOE Joint Genome Institute"/>
            <person name="Kuo A."/>
            <person name="Miyauchi S."/>
            <person name="Kiss E."/>
            <person name="Drula E."/>
            <person name="Kohler A."/>
            <person name="Sanchez-Garcia M."/>
            <person name="Andreopoulos B."/>
            <person name="Barry K.W."/>
            <person name="Bonito G."/>
            <person name="Buee M."/>
            <person name="Carver A."/>
            <person name="Chen C."/>
            <person name="Cichocki N."/>
            <person name="Clum A."/>
            <person name="Culley D."/>
            <person name="Crous P.W."/>
            <person name="Fauchery L."/>
            <person name="Girlanda M."/>
            <person name="Hayes R."/>
            <person name="Keri Z."/>
            <person name="LaButti K."/>
            <person name="Lipzen A."/>
            <person name="Lombard V."/>
            <person name="Magnuson J."/>
            <person name="Maillard F."/>
            <person name="Morin E."/>
            <person name="Murat C."/>
            <person name="Nolan M."/>
            <person name="Ohm R."/>
            <person name="Pangilinan J."/>
            <person name="Pereira M."/>
            <person name="Perotto S."/>
            <person name="Peter M."/>
            <person name="Riley R."/>
            <person name="Sitrit Y."/>
            <person name="Stielow B."/>
            <person name="Szollosi G."/>
            <person name="Zifcakova L."/>
            <person name="Stursova M."/>
            <person name="Spatafora J.W."/>
            <person name="Tedersoo L."/>
            <person name="Vaario L.-M."/>
            <person name="Yamada A."/>
            <person name="Yan M."/>
            <person name="Wang P."/>
            <person name="Xu J."/>
            <person name="Bruns T."/>
            <person name="Baldrian P."/>
            <person name="Vilgalys R."/>
            <person name="Henrissat B."/>
            <person name="Grigoriev I.V."/>
            <person name="Hibbett D."/>
            <person name="Nagy L.G."/>
            <person name="Martin F.M."/>
        </authorList>
    </citation>
    <scope>NUCLEOTIDE SEQUENCE</scope>
    <source>
        <strain evidence="3">BED1</strain>
    </source>
</reference>
<dbReference type="Proteomes" id="UP001194468">
    <property type="component" value="Unassembled WGS sequence"/>
</dbReference>
<accession>A0AAD4BZB0</accession>
<reference evidence="3" key="2">
    <citation type="journal article" date="2020" name="Nat. Commun.">
        <title>Large-scale genome sequencing of mycorrhizal fungi provides insights into the early evolution of symbiotic traits.</title>
        <authorList>
            <person name="Miyauchi S."/>
            <person name="Kiss E."/>
            <person name="Kuo A."/>
            <person name="Drula E."/>
            <person name="Kohler A."/>
            <person name="Sanchez-Garcia M."/>
            <person name="Morin E."/>
            <person name="Andreopoulos B."/>
            <person name="Barry K.W."/>
            <person name="Bonito G."/>
            <person name="Buee M."/>
            <person name="Carver A."/>
            <person name="Chen C."/>
            <person name="Cichocki N."/>
            <person name="Clum A."/>
            <person name="Culley D."/>
            <person name="Crous P.W."/>
            <person name="Fauchery L."/>
            <person name="Girlanda M."/>
            <person name="Hayes R.D."/>
            <person name="Keri Z."/>
            <person name="LaButti K."/>
            <person name="Lipzen A."/>
            <person name="Lombard V."/>
            <person name="Magnuson J."/>
            <person name="Maillard F."/>
            <person name="Murat C."/>
            <person name="Nolan M."/>
            <person name="Ohm R.A."/>
            <person name="Pangilinan J."/>
            <person name="Pereira M.F."/>
            <person name="Perotto S."/>
            <person name="Peter M."/>
            <person name="Pfister S."/>
            <person name="Riley R."/>
            <person name="Sitrit Y."/>
            <person name="Stielow J.B."/>
            <person name="Szollosi G."/>
            <person name="Zifcakova L."/>
            <person name="Stursova M."/>
            <person name="Spatafora J.W."/>
            <person name="Tedersoo L."/>
            <person name="Vaario L.M."/>
            <person name="Yamada A."/>
            <person name="Yan M."/>
            <person name="Wang P."/>
            <person name="Xu J."/>
            <person name="Bruns T."/>
            <person name="Baldrian P."/>
            <person name="Vilgalys R."/>
            <person name="Dunand C."/>
            <person name="Henrissat B."/>
            <person name="Grigoriev I.V."/>
            <person name="Hibbett D."/>
            <person name="Nagy L.G."/>
            <person name="Martin F.M."/>
        </authorList>
    </citation>
    <scope>NUCLEOTIDE SEQUENCE</scope>
    <source>
        <strain evidence="3">BED1</strain>
    </source>
</reference>
<organism evidence="3 4">
    <name type="scientific">Boletus edulis BED1</name>
    <dbReference type="NCBI Taxonomy" id="1328754"/>
    <lineage>
        <taxon>Eukaryota</taxon>
        <taxon>Fungi</taxon>
        <taxon>Dikarya</taxon>
        <taxon>Basidiomycota</taxon>
        <taxon>Agaricomycotina</taxon>
        <taxon>Agaricomycetes</taxon>
        <taxon>Agaricomycetidae</taxon>
        <taxon>Boletales</taxon>
        <taxon>Boletineae</taxon>
        <taxon>Boletaceae</taxon>
        <taxon>Boletoideae</taxon>
        <taxon>Boletus</taxon>
    </lineage>
</organism>
<protein>
    <recommendedName>
        <fullName evidence="2">BSD domain-containing protein</fullName>
    </recommendedName>
</protein>
<dbReference type="EMBL" id="WHUW01000008">
    <property type="protein sequence ID" value="KAF8443294.1"/>
    <property type="molecule type" value="Genomic_DNA"/>
</dbReference>
<dbReference type="InterPro" id="IPR005607">
    <property type="entry name" value="BSD_dom"/>
</dbReference>
<evidence type="ECO:0000313" key="3">
    <source>
        <dbReference type="EMBL" id="KAF8443294.1"/>
    </source>
</evidence>
<evidence type="ECO:0000259" key="2">
    <source>
        <dbReference type="PROSITE" id="PS50858"/>
    </source>
</evidence>
<evidence type="ECO:0000313" key="4">
    <source>
        <dbReference type="Proteomes" id="UP001194468"/>
    </source>
</evidence>
<feature type="compositionally biased region" description="Acidic residues" evidence="1">
    <location>
        <begin position="187"/>
        <end position="199"/>
    </location>
</feature>
<dbReference type="SUPFAM" id="SSF140383">
    <property type="entry name" value="BSD domain-like"/>
    <property type="match status" value="1"/>
</dbReference>
<evidence type="ECO:0000256" key="1">
    <source>
        <dbReference type="SAM" id="MobiDB-lite"/>
    </source>
</evidence>
<proteinExistence type="predicted"/>
<gene>
    <name evidence="3" type="ORF">L210DRAFT_1059836</name>
</gene>
<name>A0AAD4BZB0_BOLED</name>
<sequence>MQGVTRAQAEEYVHKSETLLREVMKEAGDVLREAVKVIPPEASATDGLVVWDGADIWMLPGLAASADGSTTGGVASKGVRRRMHLRSNPEIIKLDPAVDTFKEAYLAWADASQASGEGFGTEVWREHIAEALSDPSEWAALQATFATLVPSSIPEEVFWVRYFFRVHQIEAEENRRKALLQATAENEDDFSWEDDEDESVDTKEASTFANPLESSQHTLAPPRTTSTSDVLSLPSSHTQSPRVSSEESYDVVSGNASSTGVTEAEEEEEEGEEEDNDWE</sequence>
<dbReference type="PANTHER" id="PTHR16019">
    <property type="entry name" value="SYNAPSE-ASSOCIATED PROTEIN"/>
    <property type="match status" value="1"/>
</dbReference>
<dbReference type="InterPro" id="IPR035925">
    <property type="entry name" value="BSD_dom_sf"/>
</dbReference>
<dbReference type="PROSITE" id="PS50858">
    <property type="entry name" value="BSD"/>
    <property type="match status" value="1"/>
</dbReference>
<dbReference type="PANTHER" id="PTHR16019:SF5">
    <property type="entry name" value="BSD DOMAIN-CONTAINING PROTEIN 1"/>
    <property type="match status" value="1"/>
</dbReference>